<dbReference type="SUPFAM" id="SSF56112">
    <property type="entry name" value="Protein kinase-like (PK-like)"/>
    <property type="match status" value="1"/>
</dbReference>
<protein>
    <recommendedName>
        <fullName evidence="1">Aminoglycoside phosphotransferase domain-containing protein</fullName>
    </recommendedName>
</protein>
<name>A0A852ZRC3_9ACTN</name>
<proteinExistence type="predicted"/>
<dbReference type="Gene3D" id="3.30.200.20">
    <property type="entry name" value="Phosphorylase Kinase, domain 1"/>
    <property type="match status" value="1"/>
</dbReference>
<dbReference type="Pfam" id="PF01636">
    <property type="entry name" value="APH"/>
    <property type="match status" value="1"/>
</dbReference>
<organism evidence="2 3">
    <name type="scientific">Actinopolymorpha rutila</name>
    <dbReference type="NCBI Taxonomy" id="446787"/>
    <lineage>
        <taxon>Bacteria</taxon>
        <taxon>Bacillati</taxon>
        <taxon>Actinomycetota</taxon>
        <taxon>Actinomycetes</taxon>
        <taxon>Propionibacteriales</taxon>
        <taxon>Actinopolymorphaceae</taxon>
        <taxon>Actinopolymorpha</taxon>
    </lineage>
</organism>
<dbReference type="EMBL" id="JACBZH010000001">
    <property type="protein sequence ID" value="NYH91949.1"/>
    <property type="molecule type" value="Genomic_DNA"/>
</dbReference>
<evidence type="ECO:0000313" key="3">
    <source>
        <dbReference type="Proteomes" id="UP000579605"/>
    </source>
</evidence>
<keyword evidence="3" id="KW-1185">Reference proteome</keyword>
<gene>
    <name evidence="2" type="ORF">F4554_004587</name>
</gene>
<dbReference type="AlphaFoldDB" id="A0A852ZRC3"/>
<dbReference type="InterPro" id="IPR011009">
    <property type="entry name" value="Kinase-like_dom_sf"/>
</dbReference>
<reference evidence="2 3" key="1">
    <citation type="submission" date="2020-07" db="EMBL/GenBank/DDBJ databases">
        <title>Sequencing the genomes of 1000 actinobacteria strains.</title>
        <authorList>
            <person name="Klenk H.-P."/>
        </authorList>
    </citation>
    <scope>NUCLEOTIDE SEQUENCE [LARGE SCALE GENOMIC DNA]</scope>
    <source>
        <strain evidence="2 3">DSM 18448</strain>
    </source>
</reference>
<evidence type="ECO:0000313" key="2">
    <source>
        <dbReference type="EMBL" id="NYH91949.1"/>
    </source>
</evidence>
<evidence type="ECO:0000259" key="1">
    <source>
        <dbReference type="Pfam" id="PF01636"/>
    </source>
</evidence>
<comment type="caution">
    <text evidence="2">The sequence shown here is derived from an EMBL/GenBank/DDBJ whole genome shotgun (WGS) entry which is preliminary data.</text>
</comment>
<feature type="domain" description="Aminoglycoside phosphotransferase" evidence="1">
    <location>
        <begin position="63"/>
        <end position="269"/>
    </location>
</feature>
<accession>A0A852ZRC3</accession>
<sequence length="406" mass="43863">MPPLVDQLERLLSRTAGTPVRVVSCEPHLDRDVAGRWTESHPWVLRCRVDSRLGDAGAALPRQLIVKTLRPAGDWRADPAYLRTEHAALRFLTSIGSTAAPRFVAADADAGLLVMEDLGPGPSLDRLLLGEDPNAARDGLVRYATALGRLHATTVGRAEEFYAIASALGPIDPALDLVSCNGFPLAGPRDRLLAYAATAPDLPDPVGIDDDIDQVFATLSDPGDYLVFVGGDSCPQNCRLVDDGGSGVRFFDFESACFQHALLDAVCLRFPFPGCPCWSLLPEEICDELETAYRKELAVRCPVAADDAGFATAFTAVAAAKTIQLVSHSEKYDGTYPPHGGGFSKRARSLATVDTFLTCARRSGTLTSLAGWFEEFATALRRRWPDAAAVPVYPAFRDRIVVKVRH</sequence>
<dbReference type="RefSeq" id="WP_179789430.1">
    <property type="nucleotide sequence ID" value="NZ_BAAARR010000001.1"/>
</dbReference>
<dbReference type="Proteomes" id="UP000579605">
    <property type="component" value="Unassembled WGS sequence"/>
</dbReference>
<dbReference type="InterPro" id="IPR002575">
    <property type="entry name" value="Aminoglycoside_PTrfase"/>
</dbReference>